<keyword evidence="2" id="KW-0813">Transport</keyword>
<organism evidence="11 12">
    <name type="scientific">Rhodotorula mucilaginosa</name>
    <name type="common">Yeast</name>
    <name type="synonym">Rhodotorula rubra</name>
    <dbReference type="NCBI Taxonomy" id="5537"/>
    <lineage>
        <taxon>Eukaryota</taxon>
        <taxon>Fungi</taxon>
        <taxon>Dikarya</taxon>
        <taxon>Basidiomycota</taxon>
        <taxon>Pucciniomycotina</taxon>
        <taxon>Microbotryomycetes</taxon>
        <taxon>Sporidiobolales</taxon>
        <taxon>Sporidiobolaceae</taxon>
        <taxon>Rhodotorula</taxon>
    </lineage>
</organism>
<feature type="transmembrane region" description="Helical" evidence="9">
    <location>
        <begin position="334"/>
        <end position="358"/>
    </location>
</feature>
<dbReference type="EMBL" id="PUHQ01000007">
    <property type="protein sequence ID" value="KAG0665875.1"/>
    <property type="molecule type" value="Genomic_DNA"/>
</dbReference>
<keyword evidence="7 9" id="KW-0472">Membrane</keyword>
<evidence type="ECO:0000256" key="1">
    <source>
        <dbReference type="ARBA" id="ARBA00004141"/>
    </source>
</evidence>
<dbReference type="InterPro" id="IPR038770">
    <property type="entry name" value="Na+/solute_symporter_sf"/>
</dbReference>
<evidence type="ECO:0000256" key="8">
    <source>
        <dbReference type="SAM" id="MobiDB-lite"/>
    </source>
</evidence>
<dbReference type="OrthoDB" id="1288932at2759"/>
<dbReference type="Gene3D" id="1.20.1530.20">
    <property type="match status" value="1"/>
</dbReference>
<evidence type="ECO:0000313" key="11">
    <source>
        <dbReference type="EMBL" id="KAG0665875.1"/>
    </source>
</evidence>
<reference evidence="11 12" key="1">
    <citation type="submission" date="2020-11" db="EMBL/GenBank/DDBJ databases">
        <title>Kefir isolates.</title>
        <authorList>
            <person name="Marcisauskas S."/>
            <person name="Kim Y."/>
            <person name="Blasche S."/>
        </authorList>
    </citation>
    <scope>NUCLEOTIDE SEQUENCE [LARGE SCALE GENOMIC DNA]</scope>
    <source>
        <strain evidence="11 12">KR</strain>
    </source>
</reference>
<dbReference type="GO" id="GO:1902600">
    <property type="term" value="P:proton transmembrane transport"/>
    <property type="evidence" value="ECO:0007669"/>
    <property type="project" value="InterPro"/>
</dbReference>
<feature type="transmembrane region" description="Helical" evidence="9">
    <location>
        <begin position="20"/>
        <end position="37"/>
    </location>
</feature>
<feature type="transmembrane region" description="Helical" evidence="9">
    <location>
        <begin position="207"/>
        <end position="227"/>
    </location>
</feature>
<dbReference type="GO" id="GO:0016020">
    <property type="term" value="C:membrane"/>
    <property type="evidence" value="ECO:0007669"/>
    <property type="project" value="UniProtKB-SubCell"/>
</dbReference>
<evidence type="ECO:0000256" key="5">
    <source>
        <dbReference type="ARBA" id="ARBA00022989"/>
    </source>
</evidence>
<gene>
    <name evidence="11" type="primary">SSC1</name>
    <name evidence="11" type="ORF">C6P46_005969</name>
</gene>
<feature type="transmembrane region" description="Helical" evidence="9">
    <location>
        <begin position="104"/>
        <end position="124"/>
    </location>
</feature>
<evidence type="ECO:0000256" key="4">
    <source>
        <dbReference type="ARBA" id="ARBA00022692"/>
    </source>
</evidence>
<comment type="caution">
    <text evidence="11">The sequence shown here is derived from an EMBL/GenBank/DDBJ whole genome shotgun (WGS) entry which is preliminary data.</text>
</comment>
<sequence>MPATASSIAAPGTVPYAEPHFPQLATVVALLYLAQVARGIASRLFYAGLLGEIAVGVIFGPVGKILEESWMETFLLVGYIGLVLIVFEGGLTMQPSSFVPQLPLACVTALVGVLAPIALTFGLYHGYGYPTIDAFAAGSALASTSLGTTFFVLRAAGPELGVSKVGEILKGAALIDDVIALVLLATIEPLASDGGDTSDLGWTVGRPIVASLAMAVVTPVAAIWIFGPVFRWRRLSDWVARGGHNAELFLGVAVLSAFLAIADYAGTTMLLGAFLAGYFLSALPAPGSAVSFVACWDAYLLPIHEHILVPLFFISIGFSIPFLQLWTGKRIWRGIVYAILMTIGKLLAGLPVLIVGLIKDRHASGGLFVRSSKPEDGGAALDSKSPPPIPSNTFAEKATSDNFEPRGVTRGSLFRNETLPAAAFVGMALVARGEIGVLVLQVARSASADSTSPVLGEEAYLTGLWAVALCTIAGPIAFGFLVKRYGETIKRGPWGILANA</sequence>
<protein>
    <submittedName>
        <fullName evidence="11">Hsp70 ATPase ssc1</fullName>
    </submittedName>
</protein>
<feature type="transmembrane region" description="Helical" evidence="9">
    <location>
        <begin position="463"/>
        <end position="482"/>
    </location>
</feature>
<dbReference type="Pfam" id="PF00999">
    <property type="entry name" value="Na_H_Exchanger"/>
    <property type="match status" value="1"/>
</dbReference>
<dbReference type="PANTHER" id="PTHR43562">
    <property type="entry name" value="NAPA-TYPE SODIUM/HYDROGEN ANTIPORTER"/>
    <property type="match status" value="1"/>
</dbReference>
<evidence type="ECO:0000313" key="12">
    <source>
        <dbReference type="Proteomes" id="UP000777482"/>
    </source>
</evidence>
<evidence type="ECO:0000256" key="9">
    <source>
        <dbReference type="SAM" id="Phobius"/>
    </source>
</evidence>
<evidence type="ECO:0000256" key="6">
    <source>
        <dbReference type="ARBA" id="ARBA00023065"/>
    </source>
</evidence>
<feature type="transmembrane region" description="Helical" evidence="9">
    <location>
        <begin position="271"/>
        <end position="295"/>
    </location>
</feature>
<evidence type="ECO:0000256" key="3">
    <source>
        <dbReference type="ARBA" id="ARBA00022449"/>
    </source>
</evidence>
<keyword evidence="3" id="KW-0050">Antiport</keyword>
<feature type="transmembrane region" description="Helical" evidence="9">
    <location>
        <begin position="168"/>
        <end position="187"/>
    </location>
</feature>
<proteinExistence type="predicted"/>
<dbReference type="Proteomes" id="UP000777482">
    <property type="component" value="Unassembled WGS sequence"/>
</dbReference>
<keyword evidence="5 9" id="KW-1133">Transmembrane helix</keyword>
<keyword evidence="12" id="KW-1185">Reference proteome</keyword>
<keyword evidence="4 9" id="KW-0812">Transmembrane</keyword>
<evidence type="ECO:0000256" key="2">
    <source>
        <dbReference type="ARBA" id="ARBA00022448"/>
    </source>
</evidence>
<feature type="transmembrane region" description="Helical" evidence="9">
    <location>
        <begin position="44"/>
        <end position="62"/>
    </location>
</feature>
<comment type="subcellular location">
    <subcellularLocation>
        <location evidence="1">Membrane</location>
        <topology evidence="1">Multi-pass membrane protein</topology>
    </subcellularLocation>
</comment>
<dbReference type="InterPro" id="IPR006153">
    <property type="entry name" value="Cation/H_exchanger_TM"/>
</dbReference>
<feature type="transmembrane region" description="Helical" evidence="9">
    <location>
        <begin position="74"/>
        <end position="92"/>
    </location>
</feature>
<dbReference type="AlphaFoldDB" id="A0A9P6W6D9"/>
<keyword evidence="6" id="KW-0406">Ion transport</keyword>
<feature type="transmembrane region" description="Helical" evidence="9">
    <location>
        <begin position="136"/>
        <end position="156"/>
    </location>
</feature>
<feature type="transmembrane region" description="Helical" evidence="9">
    <location>
        <begin position="419"/>
        <end position="443"/>
    </location>
</feature>
<evidence type="ECO:0000259" key="10">
    <source>
        <dbReference type="Pfam" id="PF00999"/>
    </source>
</evidence>
<feature type="transmembrane region" description="Helical" evidence="9">
    <location>
        <begin position="307"/>
        <end position="328"/>
    </location>
</feature>
<evidence type="ECO:0000256" key="7">
    <source>
        <dbReference type="ARBA" id="ARBA00023136"/>
    </source>
</evidence>
<dbReference type="PANTHER" id="PTHR43562:SF2">
    <property type="entry name" value="SODIUM-HYDROGEN ANTIPORTER"/>
    <property type="match status" value="1"/>
</dbReference>
<feature type="region of interest" description="Disordered" evidence="8">
    <location>
        <begin position="369"/>
        <end position="396"/>
    </location>
</feature>
<dbReference type="GO" id="GO:0015297">
    <property type="term" value="F:antiporter activity"/>
    <property type="evidence" value="ECO:0007669"/>
    <property type="project" value="UniProtKB-KW"/>
</dbReference>
<name>A0A9P6W6D9_RHOMI</name>
<feature type="transmembrane region" description="Helical" evidence="9">
    <location>
        <begin position="248"/>
        <end position="265"/>
    </location>
</feature>
<feature type="domain" description="Cation/H+ exchanger transmembrane" evidence="10">
    <location>
        <begin position="37"/>
        <end position="355"/>
    </location>
</feature>
<accession>A0A9P6W6D9</accession>